<dbReference type="InterPro" id="IPR036179">
    <property type="entry name" value="Ig-like_dom_sf"/>
</dbReference>
<keyword evidence="21" id="KW-1185">Reference proteome</keyword>
<comment type="similarity">
    <text evidence="2">Belongs to the immunoglobulin superfamily. Contactin family.</text>
</comment>
<dbReference type="GO" id="GO:0098552">
    <property type="term" value="C:side of membrane"/>
    <property type="evidence" value="ECO:0007669"/>
    <property type="project" value="UniProtKB-KW"/>
</dbReference>
<dbReference type="PROSITE" id="PS50835">
    <property type="entry name" value="IG_LIKE"/>
    <property type="match status" value="6"/>
</dbReference>
<evidence type="ECO:0000256" key="5">
    <source>
        <dbReference type="ARBA" id="ARBA00022729"/>
    </source>
</evidence>
<keyword evidence="10" id="KW-1015">Disulfide bond</keyword>
<dbReference type="GO" id="GO:0061343">
    <property type="term" value="P:cell adhesion involved in heart morphogenesis"/>
    <property type="evidence" value="ECO:0007669"/>
    <property type="project" value="UniProtKB-ARBA"/>
</dbReference>
<feature type="domain" description="Ig-like" evidence="18">
    <location>
        <begin position="401"/>
        <end position="486"/>
    </location>
</feature>
<evidence type="ECO:0000256" key="9">
    <source>
        <dbReference type="ARBA" id="ARBA00023136"/>
    </source>
</evidence>
<dbReference type="InterPro" id="IPR036116">
    <property type="entry name" value="FN3_sf"/>
</dbReference>
<dbReference type="EMBL" id="OU900103">
    <property type="protein sequence ID" value="CAG9855185.1"/>
    <property type="molecule type" value="Genomic_DNA"/>
</dbReference>
<feature type="domain" description="Fibronectin type-III" evidence="19">
    <location>
        <begin position="984"/>
        <end position="1083"/>
    </location>
</feature>
<sequence length="1318" mass="150123">MWLFWITPLLGICSAQVNPYNVNPLNENQNSINENDENNLNNRNYNPNFNYPDYNQNQNNYNQGSYNQGSYNQGTYNPNQNTNYNRDFNNFNPNTNYPMYGYGGNYNYGSTDELKCPPFWIRYQNSCYKFVKSPLRAYNEARRICQTYTPNNGPIGTNGGSDLVSINTPEEHGFIIYQLNSIDPQHRRWYIGAHQGSPGYYSNADGTQLANVENAIIEIEYPYGRDYLAYNFSRSILRWGFEPIQGDEPLRFICEANIGVVQRLVTDERSFTYGIDTVDPERIPRGPYFIKQPTDAIFDVSKRKLYNDVSLSCLAGGYPTPTYEWYREDYRKDRLVAHKIDPLLDSRYTISGGTLIIHNPHDKQDHATYHCKASNKFGTIISESVQLNFGFVLEFVLKRLGESGDQNWGKSFYCDPPNHFPAVKYSWSRDYFPNFVEEDRRVFVSNDGSLYFSALETIDRANYSCSVNSEFSDSGRNGPFFPLKVNPHSNYQQLKFPNNFPKAFPEAPTAGKDLRLECVAFGYPVPSYNWTRKGDRLPKSAFLTNYNRVLVIPKVQVEDEGEYVCRAYNDRASIENSVIVTIQAEPMFTIPLTDRHADSKSELIWTCEAFGIPDVNYTWWRNGRQLVMGYMDIEDRGRIKIQDNVLTISYLDQDKDPGMYQCRASNTLKTTYSSAQLRVLAFKPSFKKHPLEFESYAAEGGNVTIECNPEAAPRPKFVWKKDGNVLGSGGHRRIFDNGNLYISPVSRDDEGLYTCTASNELGIDESRGRLIVLRGPRLVEPLSDTLRTSMGRSIDLRCYAVTDEMLDIAYIWKHNGMVIRDIDVKNSFTRMKVDGGYLRINNASFSDTGEYECLVKSAVGKIFSRSLVIVEGPPGPPGGVQVLNIQKTSVTLQWTDGATHGSPIYSYSISGRTNWNQTWVNITQGIRATEIDRYTGRKEAIIDNVLTPWSIYEFRVSAWNGLGMGEPSQPSPKHYTPPDRPYIPPHNIWGGGGKIGDLSIKWTPLKSDEQNGPGIYYKIFWKRLGGEAEFKSQSLEAFGNVGGAVVYINPKYYYSEYIVKVQAINDEGPGPISKEIIIYSAEDMPQVAPQLVVAKSYNSTALNVSWVPVDQTREKIRGKLIGHRIKYWRKDTLEQDSVYYLSRHTRPWALIVGLQPDTYYYVKAMVYNAAGEGPESERFIERTYRKAPQKPPSSVIVYGINPSTVKVVWRYVQPSLEEEPLQGYKIRVWESDQDISTANDTIIPFGGKLEGYVYNLSPGKVYKLRVLAYSNGGDGRMSSPEKEFQMGKPQYYRSTASGVQTSLLTFAITAMHYIFRNS</sequence>
<dbReference type="PANTHER" id="PTHR44170:SF6">
    <property type="entry name" value="CONTACTIN"/>
    <property type="match status" value="1"/>
</dbReference>
<evidence type="ECO:0000313" key="21">
    <source>
        <dbReference type="Proteomes" id="UP001153712"/>
    </source>
</evidence>
<keyword evidence="9" id="KW-0472">Membrane</keyword>
<feature type="domain" description="Fibronectin type-III" evidence="19">
    <location>
        <begin position="1191"/>
        <end position="1289"/>
    </location>
</feature>
<dbReference type="SMART" id="SM00060">
    <property type="entry name" value="FN3"/>
    <property type="match status" value="4"/>
</dbReference>
<accession>A0A9N9XMV9</accession>
<dbReference type="CDD" id="cd00063">
    <property type="entry name" value="FN3"/>
    <property type="match status" value="4"/>
</dbReference>
<keyword evidence="8" id="KW-0965">Cell junction</keyword>
<dbReference type="GO" id="GO:0005918">
    <property type="term" value="C:septate junction"/>
    <property type="evidence" value="ECO:0007669"/>
    <property type="project" value="UniProtKB-SubCell"/>
</dbReference>
<dbReference type="InterPro" id="IPR007110">
    <property type="entry name" value="Ig-like_dom"/>
</dbReference>
<evidence type="ECO:0000259" key="19">
    <source>
        <dbReference type="PROSITE" id="PS50853"/>
    </source>
</evidence>
<feature type="domain" description="Ig-like" evidence="18">
    <location>
        <begin position="776"/>
        <end position="864"/>
    </location>
</feature>
<dbReference type="FunFam" id="2.60.40.10:FF:000064">
    <property type="entry name" value="Contactin 1"/>
    <property type="match status" value="1"/>
</dbReference>
<keyword evidence="4" id="KW-0336">GPI-anchor</keyword>
<gene>
    <name evidence="20" type="ORF">PHYEVI_LOCUS1641</name>
</gene>
<evidence type="ECO:0000256" key="2">
    <source>
        <dbReference type="ARBA" id="ARBA00009812"/>
    </source>
</evidence>
<feature type="signal peptide" evidence="16">
    <location>
        <begin position="1"/>
        <end position="15"/>
    </location>
</feature>
<feature type="domain" description="Ig-like" evidence="18">
    <location>
        <begin position="287"/>
        <end position="388"/>
    </location>
</feature>
<dbReference type="InterPro" id="IPR003599">
    <property type="entry name" value="Ig_sub"/>
</dbReference>
<evidence type="ECO:0000256" key="1">
    <source>
        <dbReference type="ARBA" id="ARBA00004609"/>
    </source>
</evidence>
<dbReference type="Pfam" id="PF07679">
    <property type="entry name" value="I-set"/>
    <property type="match status" value="1"/>
</dbReference>
<dbReference type="GO" id="GO:0060857">
    <property type="term" value="P:establishment of glial blood-brain barrier"/>
    <property type="evidence" value="ECO:0007669"/>
    <property type="project" value="UniProtKB-ARBA"/>
</dbReference>
<comment type="subcellular location">
    <subcellularLocation>
        <location evidence="14">Cell junction</location>
        <location evidence="14">Septate junction</location>
    </subcellularLocation>
    <subcellularLocation>
        <location evidence="1">Cell membrane</location>
        <topology evidence="1">Lipid-anchor</topology>
        <topology evidence="1">GPI-anchor</topology>
    </subcellularLocation>
</comment>
<evidence type="ECO:0000256" key="6">
    <source>
        <dbReference type="ARBA" id="ARBA00022737"/>
    </source>
</evidence>
<dbReference type="PANTHER" id="PTHR44170">
    <property type="entry name" value="PROTEIN SIDEKICK"/>
    <property type="match status" value="1"/>
</dbReference>
<dbReference type="FunFam" id="2.60.40.10:FF:001529">
    <property type="entry name" value="Cell adhesion molecule"/>
    <property type="match status" value="1"/>
</dbReference>
<dbReference type="SMART" id="SM00034">
    <property type="entry name" value="CLECT"/>
    <property type="match status" value="1"/>
</dbReference>
<proteinExistence type="inferred from homology"/>
<feature type="domain" description="Ig-like" evidence="18">
    <location>
        <begin position="501"/>
        <end position="581"/>
    </location>
</feature>
<evidence type="ECO:0000256" key="14">
    <source>
        <dbReference type="ARBA" id="ARBA00060461"/>
    </source>
</evidence>
<organism evidence="20 21">
    <name type="scientific">Phyllotreta striolata</name>
    <name type="common">Striped flea beetle</name>
    <name type="synonym">Crioceris striolata</name>
    <dbReference type="NCBI Taxonomy" id="444603"/>
    <lineage>
        <taxon>Eukaryota</taxon>
        <taxon>Metazoa</taxon>
        <taxon>Ecdysozoa</taxon>
        <taxon>Arthropoda</taxon>
        <taxon>Hexapoda</taxon>
        <taxon>Insecta</taxon>
        <taxon>Pterygota</taxon>
        <taxon>Neoptera</taxon>
        <taxon>Endopterygota</taxon>
        <taxon>Coleoptera</taxon>
        <taxon>Polyphaga</taxon>
        <taxon>Cucujiformia</taxon>
        <taxon>Chrysomeloidea</taxon>
        <taxon>Chrysomelidae</taxon>
        <taxon>Galerucinae</taxon>
        <taxon>Alticini</taxon>
        <taxon>Phyllotreta</taxon>
    </lineage>
</organism>
<dbReference type="SUPFAM" id="SSF49265">
    <property type="entry name" value="Fibronectin type III"/>
    <property type="match status" value="2"/>
</dbReference>
<dbReference type="GO" id="GO:0019991">
    <property type="term" value="P:septate junction assembly"/>
    <property type="evidence" value="ECO:0007669"/>
    <property type="project" value="UniProtKB-ARBA"/>
</dbReference>
<dbReference type="Pfam" id="PF00041">
    <property type="entry name" value="fn3"/>
    <property type="match status" value="3"/>
</dbReference>
<evidence type="ECO:0000256" key="11">
    <source>
        <dbReference type="ARBA" id="ARBA00023180"/>
    </source>
</evidence>
<dbReference type="FunFam" id="2.60.40.10:FF:000047">
    <property type="entry name" value="Contactin 1"/>
    <property type="match status" value="1"/>
</dbReference>
<dbReference type="OrthoDB" id="3666223at2759"/>
<evidence type="ECO:0000256" key="16">
    <source>
        <dbReference type="SAM" id="SignalP"/>
    </source>
</evidence>
<keyword evidence="7" id="KW-0130">Cell adhesion</keyword>
<dbReference type="SMART" id="SM00409">
    <property type="entry name" value="IG"/>
    <property type="match status" value="6"/>
</dbReference>
<feature type="domain" description="Ig-like" evidence="18">
    <location>
        <begin position="586"/>
        <end position="678"/>
    </location>
</feature>
<feature type="domain" description="Fibronectin type-III" evidence="19">
    <location>
        <begin position="1088"/>
        <end position="1186"/>
    </location>
</feature>
<dbReference type="GO" id="GO:0098609">
    <property type="term" value="P:cell-cell adhesion"/>
    <property type="evidence" value="ECO:0007669"/>
    <property type="project" value="TreeGrafter"/>
</dbReference>
<dbReference type="PROSITE" id="PS50853">
    <property type="entry name" value="FN3"/>
    <property type="match status" value="4"/>
</dbReference>
<dbReference type="Gene3D" id="2.60.40.10">
    <property type="entry name" value="Immunoglobulins"/>
    <property type="match status" value="10"/>
</dbReference>
<feature type="chain" id="PRO_5040258208" description="Contactin" evidence="16">
    <location>
        <begin position="16"/>
        <end position="1318"/>
    </location>
</feature>
<dbReference type="InterPro" id="IPR016186">
    <property type="entry name" value="C-type_lectin-like/link_sf"/>
</dbReference>
<dbReference type="InterPro" id="IPR016187">
    <property type="entry name" value="CTDL_fold"/>
</dbReference>
<evidence type="ECO:0000256" key="15">
    <source>
        <dbReference type="SAM" id="MobiDB-lite"/>
    </source>
</evidence>
<dbReference type="InterPro" id="IPR003598">
    <property type="entry name" value="Ig_sub2"/>
</dbReference>
<dbReference type="InterPro" id="IPR013098">
    <property type="entry name" value="Ig_I-set"/>
</dbReference>
<dbReference type="FunFam" id="2.60.40.10:FF:000032">
    <property type="entry name" value="palladin isoform X1"/>
    <property type="match status" value="1"/>
</dbReference>
<dbReference type="GO" id="GO:0021682">
    <property type="term" value="P:nerve maturation"/>
    <property type="evidence" value="ECO:0007669"/>
    <property type="project" value="UniProtKB-ARBA"/>
</dbReference>
<dbReference type="PROSITE" id="PS50041">
    <property type="entry name" value="C_TYPE_LECTIN_2"/>
    <property type="match status" value="1"/>
</dbReference>
<dbReference type="FunFam" id="2.60.40.10:FF:000005">
    <property type="entry name" value="Neuronal cell adhesion molecule"/>
    <property type="match status" value="1"/>
</dbReference>
<evidence type="ECO:0000256" key="12">
    <source>
        <dbReference type="ARBA" id="ARBA00023288"/>
    </source>
</evidence>
<dbReference type="GO" id="GO:0008366">
    <property type="term" value="P:axon ensheathment"/>
    <property type="evidence" value="ECO:0007669"/>
    <property type="project" value="UniProtKB-ARBA"/>
</dbReference>
<dbReference type="InterPro" id="IPR003961">
    <property type="entry name" value="FN3_dom"/>
</dbReference>
<evidence type="ECO:0000256" key="13">
    <source>
        <dbReference type="ARBA" id="ARBA00023319"/>
    </source>
</evidence>
<evidence type="ECO:0000256" key="4">
    <source>
        <dbReference type="ARBA" id="ARBA00022622"/>
    </source>
</evidence>
<keyword evidence="11" id="KW-0325">Glycoprotein</keyword>
<name>A0A9N9XMV9_PHYSR</name>
<dbReference type="CDD" id="cd00037">
    <property type="entry name" value="CLECT"/>
    <property type="match status" value="1"/>
</dbReference>
<feature type="domain" description="C-type lectin" evidence="17">
    <location>
        <begin position="123"/>
        <end position="255"/>
    </location>
</feature>
<feature type="domain" description="Ig-like" evidence="18">
    <location>
        <begin position="684"/>
        <end position="771"/>
    </location>
</feature>
<dbReference type="SUPFAM" id="SSF56436">
    <property type="entry name" value="C-type lectin-like"/>
    <property type="match status" value="1"/>
</dbReference>
<keyword evidence="3" id="KW-1003">Cell membrane</keyword>
<evidence type="ECO:0000259" key="18">
    <source>
        <dbReference type="PROSITE" id="PS50835"/>
    </source>
</evidence>
<dbReference type="Pfam" id="PF13927">
    <property type="entry name" value="Ig_3"/>
    <property type="match status" value="4"/>
</dbReference>
<dbReference type="InterPro" id="IPR013783">
    <property type="entry name" value="Ig-like_fold"/>
</dbReference>
<dbReference type="GO" id="GO:0005886">
    <property type="term" value="C:plasma membrane"/>
    <property type="evidence" value="ECO:0007669"/>
    <property type="project" value="UniProtKB-SubCell"/>
</dbReference>
<dbReference type="SMART" id="SM00408">
    <property type="entry name" value="IGc2"/>
    <property type="match status" value="5"/>
</dbReference>
<keyword evidence="5 16" id="KW-0732">Signal</keyword>
<keyword evidence="13" id="KW-0393">Immunoglobulin domain</keyword>
<evidence type="ECO:0000259" key="17">
    <source>
        <dbReference type="PROSITE" id="PS50041"/>
    </source>
</evidence>
<keyword evidence="12" id="KW-0449">Lipoprotein</keyword>
<dbReference type="InterPro" id="IPR001304">
    <property type="entry name" value="C-type_lectin-like"/>
</dbReference>
<evidence type="ECO:0000256" key="10">
    <source>
        <dbReference type="ARBA" id="ARBA00023157"/>
    </source>
</evidence>
<dbReference type="FunFam" id="2.60.40.10:FF:000035">
    <property type="entry name" value="Contactin 1"/>
    <property type="match status" value="1"/>
</dbReference>
<keyword evidence="6" id="KW-0677">Repeat</keyword>
<dbReference type="Gene3D" id="3.10.100.10">
    <property type="entry name" value="Mannose-Binding Protein A, subunit A"/>
    <property type="match status" value="1"/>
</dbReference>
<reference evidence="20" key="1">
    <citation type="submission" date="2022-01" db="EMBL/GenBank/DDBJ databases">
        <authorList>
            <person name="King R."/>
        </authorList>
    </citation>
    <scope>NUCLEOTIDE SEQUENCE</scope>
</reference>
<evidence type="ECO:0000256" key="7">
    <source>
        <dbReference type="ARBA" id="ARBA00022889"/>
    </source>
</evidence>
<dbReference type="SUPFAM" id="SSF48726">
    <property type="entry name" value="Immunoglobulin"/>
    <property type="match status" value="6"/>
</dbReference>
<feature type="region of interest" description="Disordered" evidence="15">
    <location>
        <begin position="28"/>
        <end position="69"/>
    </location>
</feature>
<evidence type="ECO:0000256" key="3">
    <source>
        <dbReference type="ARBA" id="ARBA00022475"/>
    </source>
</evidence>
<protein>
    <recommendedName>
        <fullName evidence="22">Contactin</fullName>
    </recommendedName>
</protein>
<evidence type="ECO:0000256" key="8">
    <source>
        <dbReference type="ARBA" id="ARBA00022949"/>
    </source>
</evidence>
<dbReference type="Proteomes" id="UP001153712">
    <property type="component" value="Chromosome 10"/>
</dbReference>
<evidence type="ECO:0000313" key="20">
    <source>
        <dbReference type="EMBL" id="CAG9855185.1"/>
    </source>
</evidence>
<evidence type="ECO:0008006" key="22">
    <source>
        <dbReference type="Google" id="ProtNLM"/>
    </source>
</evidence>
<feature type="domain" description="Fibronectin type-III" evidence="19">
    <location>
        <begin position="876"/>
        <end position="979"/>
    </location>
</feature>